<dbReference type="AlphaFoldDB" id="A0A2P2KS85"/>
<reference evidence="1" key="1">
    <citation type="submission" date="2018-02" db="EMBL/GenBank/DDBJ databases">
        <title>Rhizophora mucronata_Transcriptome.</title>
        <authorList>
            <person name="Meera S.P."/>
            <person name="Sreeshan A."/>
            <person name="Augustine A."/>
        </authorList>
    </citation>
    <scope>NUCLEOTIDE SEQUENCE</scope>
    <source>
        <tissue evidence="1">Leaf</tissue>
    </source>
</reference>
<organism evidence="1">
    <name type="scientific">Rhizophora mucronata</name>
    <name type="common">Asiatic mangrove</name>
    <dbReference type="NCBI Taxonomy" id="61149"/>
    <lineage>
        <taxon>Eukaryota</taxon>
        <taxon>Viridiplantae</taxon>
        <taxon>Streptophyta</taxon>
        <taxon>Embryophyta</taxon>
        <taxon>Tracheophyta</taxon>
        <taxon>Spermatophyta</taxon>
        <taxon>Magnoliopsida</taxon>
        <taxon>eudicotyledons</taxon>
        <taxon>Gunneridae</taxon>
        <taxon>Pentapetalae</taxon>
        <taxon>rosids</taxon>
        <taxon>fabids</taxon>
        <taxon>Malpighiales</taxon>
        <taxon>Rhizophoraceae</taxon>
        <taxon>Rhizophora</taxon>
    </lineage>
</organism>
<name>A0A2P2KS85_RHIMU</name>
<protein>
    <submittedName>
        <fullName evidence="1">Uncharacterized protein</fullName>
    </submittedName>
</protein>
<proteinExistence type="predicted"/>
<dbReference type="EMBL" id="GGEC01028088">
    <property type="protein sequence ID" value="MBX08572.1"/>
    <property type="molecule type" value="Transcribed_RNA"/>
</dbReference>
<accession>A0A2P2KS85</accession>
<evidence type="ECO:0000313" key="1">
    <source>
        <dbReference type="EMBL" id="MBX08572.1"/>
    </source>
</evidence>
<sequence>MISFTSIKTSIFFWLQKEGNIKSHIDLSAICKPFW</sequence>